<feature type="region of interest" description="Disordered" evidence="1">
    <location>
        <begin position="1"/>
        <end position="54"/>
    </location>
</feature>
<proteinExistence type="predicted"/>
<comment type="caution">
    <text evidence="2">The sequence shown here is derived from an EMBL/GenBank/DDBJ whole genome shotgun (WGS) entry which is preliminary data.</text>
</comment>
<evidence type="ECO:0000313" key="3">
    <source>
        <dbReference type="Proteomes" id="UP000236291"/>
    </source>
</evidence>
<organism evidence="2 3">
    <name type="scientific">Trifolium pratense</name>
    <name type="common">Red clover</name>
    <dbReference type="NCBI Taxonomy" id="57577"/>
    <lineage>
        <taxon>Eukaryota</taxon>
        <taxon>Viridiplantae</taxon>
        <taxon>Streptophyta</taxon>
        <taxon>Embryophyta</taxon>
        <taxon>Tracheophyta</taxon>
        <taxon>Spermatophyta</taxon>
        <taxon>Magnoliopsida</taxon>
        <taxon>eudicotyledons</taxon>
        <taxon>Gunneridae</taxon>
        <taxon>Pentapetalae</taxon>
        <taxon>rosids</taxon>
        <taxon>fabids</taxon>
        <taxon>Fabales</taxon>
        <taxon>Fabaceae</taxon>
        <taxon>Papilionoideae</taxon>
        <taxon>50 kb inversion clade</taxon>
        <taxon>NPAAA clade</taxon>
        <taxon>Hologalegina</taxon>
        <taxon>IRL clade</taxon>
        <taxon>Trifolieae</taxon>
        <taxon>Trifolium</taxon>
    </lineage>
</organism>
<sequence>MADQLMQLMRLFNEDHEEEPQPRQPRRRNRNGARTVARRHDGTPHMEGLINNNGYVQGNGNGSIILGGFDSSTSNFN</sequence>
<name>A0A2K3KD43_TRIPR</name>
<reference evidence="2 3" key="1">
    <citation type="journal article" date="2014" name="Am. J. Bot.">
        <title>Genome assembly and annotation for red clover (Trifolium pratense; Fabaceae).</title>
        <authorList>
            <person name="Istvanek J."/>
            <person name="Jaros M."/>
            <person name="Krenek A."/>
            <person name="Repkova J."/>
        </authorList>
    </citation>
    <scope>NUCLEOTIDE SEQUENCE [LARGE SCALE GENOMIC DNA]</scope>
    <source>
        <strain evidence="3">cv. Tatra</strain>
        <tissue evidence="2">Young leaves</tissue>
    </source>
</reference>
<dbReference type="EMBL" id="ASHM01092433">
    <property type="protein sequence ID" value="PNX64217.1"/>
    <property type="molecule type" value="Genomic_DNA"/>
</dbReference>
<accession>A0A2K3KD43</accession>
<evidence type="ECO:0000313" key="2">
    <source>
        <dbReference type="EMBL" id="PNX64217.1"/>
    </source>
</evidence>
<protein>
    <submittedName>
        <fullName evidence="2">Uncharacterized protein</fullName>
    </submittedName>
</protein>
<dbReference type="AlphaFoldDB" id="A0A2K3KD43"/>
<gene>
    <name evidence="2" type="ORF">L195_g053905</name>
</gene>
<evidence type="ECO:0000256" key="1">
    <source>
        <dbReference type="SAM" id="MobiDB-lite"/>
    </source>
</evidence>
<dbReference type="Proteomes" id="UP000236291">
    <property type="component" value="Unassembled WGS sequence"/>
</dbReference>
<reference evidence="2 3" key="2">
    <citation type="journal article" date="2017" name="Front. Plant Sci.">
        <title>Gene Classification and Mining of Molecular Markers Useful in Red Clover (Trifolium pratense) Breeding.</title>
        <authorList>
            <person name="Istvanek J."/>
            <person name="Dluhosova J."/>
            <person name="Dluhos P."/>
            <person name="Patkova L."/>
            <person name="Nedelnik J."/>
            <person name="Repkova J."/>
        </authorList>
    </citation>
    <scope>NUCLEOTIDE SEQUENCE [LARGE SCALE GENOMIC DNA]</scope>
    <source>
        <strain evidence="3">cv. Tatra</strain>
        <tissue evidence="2">Young leaves</tissue>
    </source>
</reference>